<dbReference type="EMBL" id="BDDD01006787">
    <property type="protein sequence ID" value="GAV90957.1"/>
    <property type="molecule type" value="Genomic_DNA"/>
</dbReference>
<evidence type="ECO:0000256" key="5">
    <source>
        <dbReference type="ARBA" id="ARBA00022729"/>
    </source>
</evidence>
<dbReference type="PANTHER" id="PTHR33109">
    <property type="entry name" value="EPIDERMAL PATTERNING FACTOR-LIKE PROTEIN 4"/>
    <property type="match status" value="1"/>
</dbReference>
<evidence type="ECO:0000256" key="6">
    <source>
        <dbReference type="ARBA" id="ARBA00023157"/>
    </source>
</evidence>
<keyword evidence="10" id="KW-1185">Reference proteome</keyword>
<dbReference type="PANTHER" id="PTHR33109:SF7">
    <property type="entry name" value="EPIDERMAL PATTERNING FACTOR-LIKE PROTEIN 2"/>
    <property type="match status" value="1"/>
</dbReference>
<evidence type="ECO:0000256" key="3">
    <source>
        <dbReference type="ARBA" id="ARBA00022473"/>
    </source>
</evidence>
<dbReference type="OrthoDB" id="614712at2759"/>
<feature type="transmembrane region" description="Helical" evidence="8">
    <location>
        <begin position="15"/>
        <end position="37"/>
    </location>
</feature>
<evidence type="ECO:0000256" key="8">
    <source>
        <dbReference type="SAM" id="Phobius"/>
    </source>
</evidence>
<gene>
    <name evidence="9" type="ORF">CFOL_v3_34357</name>
</gene>
<evidence type="ECO:0000256" key="7">
    <source>
        <dbReference type="RuleBase" id="RU367102"/>
    </source>
</evidence>
<dbReference type="InterPro" id="IPR039455">
    <property type="entry name" value="EPFL"/>
</dbReference>
<dbReference type="Pfam" id="PF17181">
    <property type="entry name" value="EPF"/>
    <property type="match status" value="1"/>
</dbReference>
<accession>A0A1Q3DEQ4</accession>
<reference evidence="10" key="1">
    <citation type="submission" date="2016-04" db="EMBL/GenBank/DDBJ databases">
        <title>Cephalotus genome sequencing.</title>
        <authorList>
            <person name="Fukushima K."/>
            <person name="Hasebe M."/>
            <person name="Fang X."/>
        </authorList>
    </citation>
    <scope>NUCLEOTIDE SEQUENCE [LARGE SCALE GENOMIC DNA]</scope>
    <source>
        <strain evidence="10">cv. St1</strain>
    </source>
</reference>
<dbReference type="GO" id="GO:0010052">
    <property type="term" value="P:guard cell differentiation"/>
    <property type="evidence" value="ECO:0007669"/>
    <property type="project" value="UniProtKB-UniRule"/>
</dbReference>
<evidence type="ECO:0000313" key="9">
    <source>
        <dbReference type="EMBL" id="GAV90957.1"/>
    </source>
</evidence>
<keyword evidence="3 7" id="KW-0217">Developmental protein</keyword>
<name>A0A1Q3DEQ4_CEPFO</name>
<evidence type="ECO:0000256" key="4">
    <source>
        <dbReference type="ARBA" id="ARBA00022525"/>
    </source>
</evidence>
<comment type="function">
    <text evidence="7">Controls stomatal patterning.</text>
</comment>
<dbReference type="FunCoup" id="A0A1Q3DEQ4">
    <property type="interactions" value="161"/>
</dbReference>
<comment type="similarity">
    <text evidence="2 7">Belongs to the plant cysteine rich small secretory peptide family. Epidermal patterning factor subfamily.</text>
</comment>
<evidence type="ECO:0000256" key="1">
    <source>
        <dbReference type="ARBA" id="ARBA00004613"/>
    </source>
</evidence>
<keyword evidence="5" id="KW-0732">Signal</keyword>
<dbReference type="Proteomes" id="UP000187406">
    <property type="component" value="Unassembled WGS sequence"/>
</dbReference>
<evidence type="ECO:0000256" key="2">
    <source>
        <dbReference type="ARBA" id="ARBA00008127"/>
    </source>
</evidence>
<dbReference type="STRING" id="3775.A0A1Q3DEQ4"/>
<keyword evidence="8" id="KW-1133">Transmembrane helix</keyword>
<proteinExistence type="inferred from homology"/>
<keyword evidence="4 7" id="KW-0964">Secreted</keyword>
<comment type="caution">
    <text evidence="9">The sequence shown here is derived from an EMBL/GenBank/DDBJ whole genome shotgun (WGS) entry which is preliminary data.</text>
</comment>
<keyword evidence="8" id="KW-0812">Transmembrane</keyword>
<evidence type="ECO:0000313" key="10">
    <source>
        <dbReference type="Proteomes" id="UP000187406"/>
    </source>
</evidence>
<keyword evidence="6" id="KW-1015">Disulfide bond</keyword>
<dbReference type="InParanoid" id="A0A1Q3DEQ4"/>
<keyword evidence="8" id="KW-0472">Membrane</keyword>
<sequence length="132" mass="14888">MGSCGYYSSIFCHRYISYLNRFFLFLLILSATHLRIFKVEGRANSKSVRVSQTVNEDKVIVRSQIGSRPPRCESRCTSCGHCEAIQVPADPRVKHANRNSSSVTTIAYARDGSSNYKPMSWKCKCGNLIFNP</sequence>
<dbReference type="GO" id="GO:0005576">
    <property type="term" value="C:extracellular region"/>
    <property type="evidence" value="ECO:0007669"/>
    <property type="project" value="UniProtKB-SubCell"/>
</dbReference>
<organism evidence="9 10">
    <name type="scientific">Cephalotus follicularis</name>
    <name type="common">Albany pitcher plant</name>
    <dbReference type="NCBI Taxonomy" id="3775"/>
    <lineage>
        <taxon>Eukaryota</taxon>
        <taxon>Viridiplantae</taxon>
        <taxon>Streptophyta</taxon>
        <taxon>Embryophyta</taxon>
        <taxon>Tracheophyta</taxon>
        <taxon>Spermatophyta</taxon>
        <taxon>Magnoliopsida</taxon>
        <taxon>eudicotyledons</taxon>
        <taxon>Gunneridae</taxon>
        <taxon>Pentapetalae</taxon>
        <taxon>rosids</taxon>
        <taxon>fabids</taxon>
        <taxon>Oxalidales</taxon>
        <taxon>Cephalotaceae</taxon>
        <taxon>Cephalotus</taxon>
    </lineage>
</organism>
<protein>
    <recommendedName>
        <fullName evidence="7">Epidermal patterning factor-like protein</fullName>
    </recommendedName>
</protein>
<comment type="subcellular location">
    <subcellularLocation>
        <location evidence="1 7">Secreted</location>
    </subcellularLocation>
</comment>
<dbReference type="AlphaFoldDB" id="A0A1Q3DEQ4"/>